<dbReference type="SUPFAM" id="SSF118001">
    <property type="entry name" value="YehU-like"/>
    <property type="match status" value="1"/>
</dbReference>
<dbReference type="EMBL" id="CP101717">
    <property type="protein sequence ID" value="WLD56958.1"/>
    <property type="molecule type" value="Genomic_DNA"/>
</dbReference>
<dbReference type="RefSeq" id="WP_304994244.1">
    <property type="nucleotide sequence ID" value="NZ_CP101717.1"/>
</dbReference>
<reference evidence="2" key="1">
    <citation type="submission" date="2022-07" db="EMBL/GenBank/DDBJ databases">
        <title>Complete genome sequence of Salinispirillum sp. LH10-3-1 capable of multiple carbohydrate inversion isolated from a soda lake.</title>
        <authorList>
            <person name="Liu J."/>
            <person name="Zhai Y."/>
            <person name="Zhang H."/>
            <person name="Yang H."/>
            <person name="Qu J."/>
            <person name="Li J."/>
        </authorList>
    </citation>
    <scope>NUCLEOTIDE SEQUENCE</scope>
    <source>
        <strain evidence="2">LH 10-3-1</strain>
    </source>
</reference>
<sequence>MDYSNSDDVSVEDIVQIPWQELSDDALEGVIQAHLISELADHTVENFDVNAQMENVKAGLVHGDWILVFDGVAQSCRLFRTRDFAQMMKEQGKVMK</sequence>
<protein>
    <submittedName>
        <fullName evidence="2">YheU family protein</fullName>
    </submittedName>
</protein>
<organism evidence="2">
    <name type="scientific">Salinispirillum sp. LH 10-3-1</name>
    <dbReference type="NCBI Taxonomy" id="2952525"/>
    <lineage>
        <taxon>Bacteria</taxon>
        <taxon>Pseudomonadati</taxon>
        <taxon>Pseudomonadota</taxon>
        <taxon>Gammaproteobacteria</taxon>
        <taxon>Oceanospirillales</taxon>
        <taxon>Saccharospirillaceae</taxon>
        <taxon>Salinispirillum</taxon>
    </lineage>
</organism>
<evidence type="ECO:0000256" key="1">
    <source>
        <dbReference type="ARBA" id="ARBA00006450"/>
    </source>
</evidence>
<dbReference type="Gene3D" id="1.10.10.610">
    <property type="entry name" value="YehU-like"/>
    <property type="match status" value="1"/>
</dbReference>
<comment type="similarity">
    <text evidence="1">Belongs to the UPF0270 family.</text>
</comment>
<dbReference type="Pfam" id="PF06794">
    <property type="entry name" value="UPF0270"/>
    <property type="match status" value="1"/>
</dbReference>
<accession>A0AB38YC66</accession>
<evidence type="ECO:0000313" key="2">
    <source>
        <dbReference type="EMBL" id="WLD56958.1"/>
    </source>
</evidence>
<dbReference type="InterPro" id="IPR010648">
    <property type="entry name" value="UPF0270"/>
</dbReference>
<gene>
    <name evidence="2" type="ORF">NFC81_09465</name>
</gene>
<name>A0AB38YC66_9GAMM</name>
<dbReference type="InterPro" id="IPR036685">
    <property type="entry name" value="YehU-like_sf"/>
</dbReference>
<dbReference type="AlphaFoldDB" id="A0AB38YC66"/>
<proteinExistence type="inferred from homology"/>